<dbReference type="InterPro" id="IPR036179">
    <property type="entry name" value="Ig-like_dom_sf"/>
</dbReference>
<reference evidence="13 14" key="1">
    <citation type="journal article" date="2024" name="Proc. Natl. Acad. Sci. U.S.A.">
        <title>The genetic regulatory architecture and epigenomic basis for age-related changes in rattlesnake venom.</title>
        <authorList>
            <person name="Hogan M.P."/>
            <person name="Holding M.L."/>
            <person name="Nystrom G.S."/>
            <person name="Colston T.J."/>
            <person name="Bartlett D.A."/>
            <person name="Mason A.J."/>
            <person name="Ellsworth S.A."/>
            <person name="Rautsaw R.M."/>
            <person name="Lawrence K.C."/>
            <person name="Strickland J.L."/>
            <person name="He B."/>
            <person name="Fraser P."/>
            <person name="Margres M.J."/>
            <person name="Gilbert D.M."/>
            <person name="Gibbs H.L."/>
            <person name="Parkinson C.L."/>
            <person name="Rokyta D.R."/>
        </authorList>
    </citation>
    <scope>NUCLEOTIDE SEQUENCE [LARGE SCALE GENOMIC DNA]</scope>
    <source>
        <strain evidence="13">DRR0105</strain>
    </source>
</reference>
<dbReference type="PROSITE" id="PS50835">
    <property type="entry name" value="IG_LIKE"/>
    <property type="match status" value="1"/>
</dbReference>
<dbReference type="SMART" id="SM00406">
    <property type="entry name" value="IGv"/>
    <property type="match status" value="1"/>
</dbReference>
<protein>
    <submittedName>
        <fullName evidence="13">Myelin protein zero-like 3</fullName>
    </submittedName>
</protein>
<evidence type="ECO:0000256" key="3">
    <source>
        <dbReference type="ARBA" id="ARBA00022692"/>
    </source>
</evidence>
<evidence type="ECO:0000256" key="5">
    <source>
        <dbReference type="ARBA" id="ARBA00022989"/>
    </source>
</evidence>
<dbReference type="InterPro" id="IPR000920">
    <property type="entry name" value="Myelin_P0-rel"/>
</dbReference>
<keyword evidence="14" id="KW-1185">Reference proteome</keyword>
<evidence type="ECO:0000256" key="2">
    <source>
        <dbReference type="ARBA" id="ARBA00007180"/>
    </source>
</evidence>
<evidence type="ECO:0000256" key="9">
    <source>
        <dbReference type="ARBA" id="ARBA00023319"/>
    </source>
</evidence>
<keyword evidence="3 11" id="KW-0812">Transmembrane</keyword>
<evidence type="ECO:0000256" key="6">
    <source>
        <dbReference type="ARBA" id="ARBA00023136"/>
    </source>
</evidence>
<feature type="region of interest" description="Disordered" evidence="10">
    <location>
        <begin position="48"/>
        <end position="71"/>
    </location>
</feature>
<dbReference type="InterPro" id="IPR007110">
    <property type="entry name" value="Ig-like_dom"/>
</dbReference>
<feature type="domain" description="Ig-like" evidence="12">
    <location>
        <begin position="90"/>
        <end position="211"/>
    </location>
</feature>
<accession>A0AAW1AZE6</accession>
<dbReference type="InterPro" id="IPR003599">
    <property type="entry name" value="Ig_sub"/>
</dbReference>
<organism evidence="13 14">
    <name type="scientific">Crotalus adamanteus</name>
    <name type="common">Eastern diamondback rattlesnake</name>
    <dbReference type="NCBI Taxonomy" id="8729"/>
    <lineage>
        <taxon>Eukaryota</taxon>
        <taxon>Metazoa</taxon>
        <taxon>Chordata</taxon>
        <taxon>Craniata</taxon>
        <taxon>Vertebrata</taxon>
        <taxon>Euteleostomi</taxon>
        <taxon>Lepidosauria</taxon>
        <taxon>Squamata</taxon>
        <taxon>Bifurcata</taxon>
        <taxon>Unidentata</taxon>
        <taxon>Episquamata</taxon>
        <taxon>Toxicofera</taxon>
        <taxon>Serpentes</taxon>
        <taxon>Colubroidea</taxon>
        <taxon>Viperidae</taxon>
        <taxon>Crotalinae</taxon>
        <taxon>Crotalus</taxon>
    </lineage>
</organism>
<dbReference type="GO" id="GO:0005886">
    <property type="term" value="C:plasma membrane"/>
    <property type="evidence" value="ECO:0007669"/>
    <property type="project" value="TreeGrafter"/>
</dbReference>
<dbReference type="PRINTS" id="PR00213">
    <property type="entry name" value="MYELINP0"/>
</dbReference>
<dbReference type="PANTHER" id="PTHR13869">
    <property type="entry name" value="MYELIN P0 RELATED"/>
    <property type="match status" value="1"/>
</dbReference>
<proteinExistence type="inferred from homology"/>
<sequence length="295" mass="32104">MRDPSVLIHPWMLWPAGAEMAKALVLLALKETSCTTALFLALAERRGPGPASSGFAGRPAERAGATGPGKMGLARRKPIGAAALLLLAAARVHLLEIQAAAQVRAFVGEPVTLKCWFKSSAPVTEKLTVDWTYRPLVGGNLEPVFHYQSNAYPAKRGSFRDRVSWAGDVAKQDASIMIWNPTLEDNGTFTCSVKNPPDVQHNIPQTLLTVTQRGASFQLTSSGLFSILVFLPSGIVVILLLVRMNQKSGLMKARRQPGYKKSSIEVSEEPEQSGCRERLVSCCLQCLDTDEEEPY</sequence>
<comment type="subcellular location">
    <subcellularLocation>
        <location evidence="1">Membrane</location>
        <topology evidence="1">Single-pass type I membrane protein</topology>
    </subcellularLocation>
</comment>
<comment type="caution">
    <text evidence="13">The sequence shown here is derived from an EMBL/GenBank/DDBJ whole genome shotgun (WGS) entry which is preliminary data.</text>
</comment>
<dbReference type="PANTHER" id="PTHR13869:SF20">
    <property type="entry name" value="MYELIN PROTEIN ZERO-LIKE PROTEIN 3"/>
    <property type="match status" value="1"/>
</dbReference>
<feature type="transmembrane region" description="Helical" evidence="11">
    <location>
        <begin position="223"/>
        <end position="242"/>
    </location>
</feature>
<dbReference type="InterPro" id="IPR013106">
    <property type="entry name" value="Ig_V-set"/>
</dbReference>
<evidence type="ECO:0000313" key="14">
    <source>
        <dbReference type="Proteomes" id="UP001474421"/>
    </source>
</evidence>
<keyword evidence="8" id="KW-0325">Glycoprotein</keyword>
<keyword evidence="6 11" id="KW-0472">Membrane</keyword>
<dbReference type="FunFam" id="2.60.40.10:FF:000193">
    <property type="entry name" value="Myelin protein zero-like 1 like"/>
    <property type="match status" value="1"/>
</dbReference>
<evidence type="ECO:0000313" key="13">
    <source>
        <dbReference type="EMBL" id="KAK9394908.1"/>
    </source>
</evidence>
<gene>
    <name evidence="13" type="ORF">NXF25_014254</name>
</gene>
<dbReference type="InterPro" id="IPR013783">
    <property type="entry name" value="Ig-like_fold"/>
</dbReference>
<evidence type="ECO:0000256" key="8">
    <source>
        <dbReference type="ARBA" id="ARBA00023180"/>
    </source>
</evidence>
<evidence type="ECO:0000256" key="4">
    <source>
        <dbReference type="ARBA" id="ARBA00022729"/>
    </source>
</evidence>
<evidence type="ECO:0000256" key="10">
    <source>
        <dbReference type="SAM" id="MobiDB-lite"/>
    </source>
</evidence>
<evidence type="ECO:0000256" key="7">
    <source>
        <dbReference type="ARBA" id="ARBA00023157"/>
    </source>
</evidence>
<name>A0AAW1AZE6_CROAD</name>
<evidence type="ECO:0000256" key="11">
    <source>
        <dbReference type="SAM" id="Phobius"/>
    </source>
</evidence>
<keyword evidence="4" id="KW-0732">Signal</keyword>
<keyword evidence="5 11" id="KW-1133">Transmembrane helix</keyword>
<dbReference type="AlphaFoldDB" id="A0AAW1AZE6"/>
<dbReference type="Proteomes" id="UP001474421">
    <property type="component" value="Unassembled WGS sequence"/>
</dbReference>
<dbReference type="EMBL" id="JAOTOJ010000010">
    <property type="protein sequence ID" value="KAK9394908.1"/>
    <property type="molecule type" value="Genomic_DNA"/>
</dbReference>
<dbReference type="SMART" id="SM00409">
    <property type="entry name" value="IG"/>
    <property type="match status" value="1"/>
</dbReference>
<evidence type="ECO:0000256" key="1">
    <source>
        <dbReference type="ARBA" id="ARBA00004479"/>
    </source>
</evidence>
<keyword evidence="7" id="KW-1015">Disulfide bond</keyword>
<comment type="similarity">
    <text evidence="2">Belongs to the myelin P0 protein family.</text>
</comment>
<dbReference type="Pfam" id="PF07686">
    <property type="entry name" value="V-set"/>
    <property type="match status" value="1"/>
</dbReference>
<evidence type="ECO:0000259" key="12">
    <source>
        <dbReference type="PROSITE" id="PS50835"/>
    </source>
</evidence>
<dbReference type="Gene3D" id="2.60.40.10">
    <property type="entry name" value="Immunoglobulins"/>
    <property type="match status" value="1"/>
</dbReference>
<dbReference type="SUPFAM" id="SSF48726">
    <property type="entry name" value="Immunoglobulin"/>
    <property type="match status" value="1"/>
</dbReference>
<keyword evidence="9" id="KW-0393">Immunoglobulin domain</keyword>